<evidence type="ECO:0000259" key="2">
    <source>
        <dbReference type="Pfam" id="PF13843"/>
    </source>
</evidence>
<evidence type="ECO:0000313" key="3">
    <source>
        <dbReference type="EMBL" id="KRZ73835.1"/>
    </source>
</evidence>
<accession>A0A0V1MPW6</accession>
<dbReference type="PANTHER" id="PTHR47272">
    <property type="entry name" value="DDE_TNP_1_7 DOMAIN-CONTAINING PROTEIN"/>
    <property type="match status" value="1"/>
</dbReference>
<dbReference type="InterPro" id="IPR029526">
    <property type="entry name" value="PGBD"/>
</dbReference>
<feature type="region of interest" description="Disordered" evidence="1">
    <location>
        <begin position="201"/>
        <end position="230"/>
    </location>
</feature>
<protein>
    <submittedName>
        <fullName evidence="3">PiggyBac transposable element-derived protein 2</fullName>
    </submittedName>
</protein>
<comment type="caution">
    <text evidence="3">The sequence shown here is derived from an EMBL/GenBank/DDBJ whole genome shotgun (WGS) entry which is preliminary data.</text>
</comment>
<dbReference type="STRING" id="268474.A0A0V1MPW6"/>
<dbReference type="Pfam" id="PF13843">
    <property type="entry name" value="DDE_Tnp_1_7"/>
    <property type="match status" value="1"/>
</dbReference>
<proteinExistence type="predicted"/>
<name>A0A0V1MPW6_9BILA</name>
<reference evidence="3 4" key="1">
    <citation type="submission" date="2015-01" db="EMBL/GenBank/DDBJ databases">
        <title>Evolution of Trichinella species and genotypes.</title>
        <authorList>
            <person name="Korhonen P.K."/>
            <person name="Edoardo P."/>
            <person name="Giuseppe L.R."/>
            <person name="Gasser R.B."/>
        </authorList>
    </citation>
    <scope>NUCLEOTIDE SEQUENCE [LARGE SCALE GENOMIC DNA]</scope>
    <source>
        <strain evidence="3">ISS1980</strain>
    </source>
</reference>
<dbReference type="EMBL" id="JYDO01000058">
    <property type="protein sequence ID" value="KRZ73835.1"/>
    <property type="molecule type" value="Genomic_DNA"/>
</dbReference>
<gene>
    <name evidence="3" type="primary">PGBD2</name>
    <name evidence="3" type="ORF">T10_4785</name>
</gene>
<organism evidence="3 4">
    <name type="scientific">Trichinella papuae</name>
    <dbReference type="NCBI Taxonomy" id="268474"/>
    <lineage>
        <taxon>Eukaryota</taxon>
        <taxon>Metazoa</taxon>
        <taxon>Ecdysozoa</taxon>
        <taxon>Nematoda</taxon>
        <taxon>Enoplea</taxon>
        <taxon>Dorylaimia</taxon>
        <taxon>Trichinellida</taxon>
        <taxon>Trichinellidae</taxon>
        <taxon>Trichinella</taxon>
    </lineage>
</organism>
<keyword evidence="4" id="KW-1185">Reference proteome</keyword>
<dbReference type="AlphaFoldDB" id="A0A0V1MPW6"/>
<sequence length="699" mass="79917">MLWMRRARRQKPPAVLAGGVFELGGGEVLLPRHRVYLSQTCNEQRRRIARAVTVAKLAVVEFSVCFCCHTTKCCLLCVLCLLSHNDGLSNDDLKQLAEFSSDDKSVIKAGNNATLLMAVLSEDQEKQDNFRALLDYRAETDVTLKRPFVDGKEEFIGFLEMIDLSGAGIARMILQKLHELGIDCSYLVGQGYDGAAVMSDISEPQTDSDDDQRSSSEVESSAELTSEDEETETFRKAEFRHFFHPALLKHIVEQSHVYAAQCNSNFQIAESELVTFLRTLLKMGLVPMPRYSMYWSAELRCDAIADAMSGNRFRDVMRYLHFNDNSEAVLDRESPRYDRLFKVRPLIESIRQSCLRLEQEEYQSIDEEIIPYKGKNKIKHYNPKKPKKWGIKVNAMTGVSGLLYDFCIYEGKVPKVKKPSGCLSFDVVMKLCETVPRHRNFKIFFDNYFTHFDLQLRLLKKGIHTIGTIRRNRLKNAPLKSEKDLKEAGRGAFHVCTTAENNLCVVRWHDSAVVDLSSTYVCTQPVSKVKRWNKKEKALVDVSCPAIVKEYNKYMGGVDLAGMLRALYRIDHRSRKWYRRIFFWTIHVAVVNGWLKYKRDLRTSEAASSSQKDLMQFALDVAEALTKVNKAYPRKSRGRMSLTANVETSRRRVRRPEPATAARLDQVAHWPEVIQKKNRCRGCQKTSECDASNATSISV</sequence>
<feature type="domain" description="PiggyBac transposable element-derived protein" evidence="2">
    <location>
        <begin position="239"/>
        <end position="594"/>
    </location>
</feature>
<dbReference type="PANTHER" id="PTHR47272:SF1">
    <property type="entry name" value="PIGGYBAC TRANSPOSABLE ELEMENT-DERIVED PROTEIN 3-LIKE"/>
    <property type="match status" value="1"/>
</dbReference>
<evidence type="ECO:0000313" key="4">
    <source>
        <dbReference type="Proteomes" id="UP000054843"/>
    </source>
</evidence>
<dbReference type="Proteomes" id="UP000054843">
    <property type="component" value="Unassembled WGS sequence"/>
</dbReference>
<feature type="region of interest" description="Disordered" evidence="1">
    <location>
        <begin position="636"/>
        <end position="658"/>
    </location>
</feature>
<evidence type="ECO:0000256" key="1">
    <source>
        <dbReference type="SAM" id="MobiDB-lite"/>
    </source>
</evidence>